<dbReference type="SMART" id="SM00387">
    <property type="entry name" value="HATPase_c"/>
    <property type="match status" value="1"/>
</dbReference>
<name>A0ABV9R2Y0_9MICO</name>
<feature type="transmembrane region" description="Helical" evidence="9">
    <location>
        <begin position="50"/>
        <end position="68"/>
    </location>
</feature>
<gene>
    <name evidence="11" type="ORF">ACFPER_05255</name>
</gene>
<evidence type="ECO:0000256" key="8">
    <source>
        <dbReference type="ARBA" id="ARBA00023012"/>
    </source>
</evidence>
<evidence type="ECO:0000256" key="9">
    <source>
        <dbReference type="SAM" id="Phobius"/>
    </source>
</evidence>
<keyword evidence="12" id="KW-1185">Reference proteome</keyword>
<keyword evidence="9" id="KW-0812">Transmembrane</keyword>
<keyword evidence="6 11" id="KW-0418">Kinase</keyword>
<reference evidence="12" key="1">
    <citation type="journal article" date="2019" name="Int. J. Syst. Evol. Microbiol.">
        <title>The Global Catalogue of Microorganisms (GCM) 10K type strain sequencing project: providing services to taxonomists for standard genome sequencing and annotation.</title>
        <authorList>
            <consortium name="The Broad Institute Genomics Platform"/>
            <consortium name="The Broad Institute Genome Sequencing Center for Infectious Disease"/>
            <person name="Wu L."/>
            <person name="Ma J."/>
        </authorList>
    </citation>
    <scope>NUCLEOTIDE SEQUENCE [LARGE SCALE GENOMIC DNA]</scope>
    <source>
        <strain evidence="12">CGMCC 1.12192</strain>
    </source>
</reference>
<dbReference type="InterPro" id="IPR036890">
    <property type="entry name" value="HATPase_C_sf"/>
</dbReference>
<dbReference type="Pfam" id="PF07730">
    <property type="entry name" value="HisKA_3"/>
    <property type="match status" value="1"/>
</dbReference>
<evidence type="ECO:0000256" key="2">
    <source>
        <dbReference type="ARBA" id="ARBA00012438"/>
    </source>
</evidence>
<dbReference type="RefSeq" id="WP_204391153.1">
    <property type="nucleotide sequence ID" value="NZ_JAFBBW010000001.1"/>
</dbReference>
<dbReference type="CDD" id="cd16917">
    <property type="entry name" value="HATPase_UhpB-NarQ-NarX-like"/>
    <property type="match status" value="1"/>
</dbReference>
<dbReference type="Pfam" id="PF02518">
    <property type="entry name" value="HATPase_c"/>
    <property type="match status" value="1"/>
</dbReference>
<dbReference type="EMBL" id="JBHSJC010000001">
    <property type="protein sequence ID" value="MFC4828188.1"/>
    <property type="molecule type" value="Genomic_DNA"/>
</dbReference>
<evidence type="ECO:0000313" key="11">
    <source>
        <dbReference type="EMBL" id="MFC4828188.1"/>
    </source>
</evidence>
<evidence type="ECO:0000259" key="10">
    <source>
        <dbReference type="SMART" id="SM00387"/>
    </source>
</evidence>
<organism evidence="11 12">
    <name type="scientific">Agromyces aurantiacus</name>
    <dbReference type="NCBI Taxonomy" id="165814"/>
    <lineage>
        <taxon>Bacteria</taxon>
        <taxon>Bacillati</taxon>
        <taxon>Actinomycetota</taxon>
        <taxon>Actinomycetes</taxon>
        <taxon>Micrococcales</taxon>
        <taxon>Microbacteriaceae</taxon>
        <taxon>Agromyces</taxon>
    </lineage>
</organism>
<feature type="transmembrane region" description="Helical" evidence="9">
    <location>
        <begin position="80"/>
        <end position="113"/>
    </location>
</feature>
<keyword evidence="9" id="KW-1133">Transmembrane helix</keyword>
<dbReference type="PANTHER" id="PTHR24421:SF10">
    <property type="entry name" value="NITRATE_NITRITE SENSOR PROTEIN NARQ"/>
    <property type="match status" value="1"/>
</dbReference>
<comment type="caution">
    <text evidence="11">The sequence shown here is derived from an EMBL/GenBank/DDBJ whole genome shotgun (WGS) entry which is preliminary data.</text>
</comment>
<dbReference type="Gene3D" id="3.30.565.10">
    <property type="entry name" value="Histidine kinase-like ATPase, C-terminal domain"/>
    <property type="match status" value="1"/>
</dbReference>
<dbReference type="Proteomes" id="UP001595960">
    <property type="component" value="Unassembled WGS sequence"/>
</dbReference>
<feature type="transmembrane region" description="Helical" evidence="9">
    <location>
        <begin position="125"/>
        <end position="147"/>
    </location>
</feature>
<dbReference type="InterPro" id="IPR050482">
    <property type="entry name" value="Sensor_HK_TwoCompSys"/>
</dbReference>
<evidence type="ECO:0000256" key="1">
    <source>
        <dbReference type="ARBA" id="ARBA00000085"/>
    </source>
</evidence>
<protein>
    <recommendedName>
        <fullName evidence="2">histidine kinase</fullName>
        <ecNumber evidence="2">2.7.13.3</ecNumber>
    </recommendedName>
</protein>
<dbReference type="SUPFAM" id="SSF55874">
    <property type="entry name" value="ATPase domain of HSP90 chaperone/DNA topoisomerase II/histidine kinase"/>
    <property type="match status" value="1"/>
</dbReference>
<evidence type="ECO:0000256" key="6">
    <source>
        <dbReference type="ARBA" id="ARBA00022777"/>
    </source>
</evidence>
<comment type="catalytic activity">
    <reaction evidence="1">
        <text>ATP + protein L-histidine = ADP + protein N-phospho-L-histidine.</text>
        <dbReference type="EC" id="2.7.13.3"/>
    </reaction>
</comment>
<sequence>MDDAPERPTTSPSPPVLAGGRGPLVAAVIICVVTLPMTVAVLLQVVEPALDAAVTAGILALVLVLHLAGLACQHLPRTAFVVGSAAMLALALITMPGTASAALLPSAITYVLLEWQMGSTQPRAVAAAALGVGIAGAGIITTVDTLANGERDPFLIAFEAVALVAVVAAGWVLGRQSRQRRAAAALLADRRIRDAVAAERARIGRDLHDVVSHSLTVMIAQAEAARVLTRDAPAAQALERVADTGRSAMQGLRRMLGVLDAGTDDPVLEPAPDLRGLARLVERAGSPEYRTSFVERGTPRSLRADVELALFRAAQEALTNAVRHVAPPVRIDVELAWNPGAVVLSVTDDGGGGLVDATVTTGTGLIGMAERVRQAGGALDVRRGRGWSVQVTMPIEEDR</sequence>
<keyword evidence="7" id="KW-0067">ATP-binding</keyword>
<keyword evidence="4" id="KW-0808">Transferase</keyword>
<evidence type="ECO:0000256" key="4">
    <source>
        <dbReference type="ARBA" id="ARBA00022679"/>
    </source>
</evidence>
<dbReference type="PANTHER" id="PTHR24421">
    <property type="entry name" value="NITRATE/NITRITE SENSOR PROTEIN NARX-RELATED"/>
    <property type="match status" value="1"/>
</dbReference>
<evidence type="ECO:0000313" key="12">
    <source>
        <dbReference type="Proteomes" id="UP001595960"/>
    </source>
</evidence>
<evidence type="ECO:0000256" key="3">
    <source>
        <dbReference type="ARBA" id="ARBA00022553"/>
    </source>
</evidence>
<feature type="transmembrane region" description="Helical" evidence="9">
    <location>
        <begin position="153"/>
        <end position="173"/>
    </location>
</feature>
<proteinExistence type="predicted"/>
<dbReference type="GO" id="GO:0016301">
    <property type="term" value="F:kinase activity"/>
    <property type="evidence" value="ECO:0007669"/>
    <property type="project" value="UniProtKB-KW"/>
</dbReference>
<accession>A0ABV9R2Y0</accession>
<dbReference type="Gene3D" id="1.20.5.1930">
    <property type="match status" value="1"/>
</dbReference>
<keyword evidence="9" id="KW-0472">Membrane</keyword>
<evidence type="ECO:0000256" key="7">
    <source>
        <dbReference type="ARBA" id="ARBA00022840"/>
    </source>
</evidence>
<dbReference type="EC" id="2.7.13.3" evidence="2"/>
<dbReference type="InterPro" id="IPR011712">
    <property type="entry name" value="Sig_transdc_His_kin_sub3_dim/P"/>
</dbReference>
<keyword evidence="8" id="KW-0902">Two-component regulatory system</keyword>
<feature type="transmembrane region" description="Helical" evidence="9">
    <location>
        <begin position="24"/>
        <end position="43"/>
    </location>
</feature>
<keyword evidence="3" id="KW-0597">Phosphoprotein</keyword>
<dbReference type="InterPro" id="IPR003594">
    <property type="entry name" value="HATPase_dom"/>
</dbReference>
<evidence type="ECO:0000256" key="5">
    <source>
        <dbReference type="ARBA" id="ARBA00022741"/>
    </source>
</evidence>
<feature type="domain" description="Histidine kinase/HSP90-like ATPase" evidence="10">
    <location>
        <begin position="305"/>
        <end position="397"/>
    </location>
</feature>
<keyword evidence="5" id="KW-0547">Nucleotide-binding</keyword>